<dbReference type="EMBL" id="SPPV01000027">
    <property type="protein sequence ID" value="TFU48646.1"/>
    <property type="molecule type" value="Genomic_DNA"/>
</dbReference>
<dbReference type="EMBL" id="SRZA01000001">
    <property type="protein sequence ID" value="TGY08669.1"/>
    <property type="molecule type" value="Genomic_DNA"/>
</dbReference>
<dbReference type="RefSeq" id="WP_135038303.1">
    <property type="nucleotide sequence ID" value="NZ_CABIXU010000030.1"/>
</dbReference>
<comment type="caution">
    <text evidence="2">The sequence shown here is derived from an EMBL/GenBank/DDBJ whole genome shotgun (WGS) entry which is preliminary data.</text>
</comment>
<reference evidence="2 4" key="2">
    <citation type="submission" date="2019-04" db="EMBL/GenBank/DDBJ databases">
        <title>Microbes associate with the intestines of laboratory mice.</title>
        <authorList>
            <person name="Navarre W."/>
            <person name="Wong E."/>
            <person name="Huang K."/>
            <person name="Tropini C."/>
            <person name="Ng K."/>
            <person name="Yu B."/>
        </authorList>
    </citation>
    <scope>NUCLEOTIDE SEQUENCE [LARGE SCALE GENOMIC DNA]</scope>
    <source>
        <strain evidence="2 4">NM70_E10</strain>
    </source>
</reference>
<dbReference type="Proteomes" id="UP000305751">
    <property type="component" value="Unassembled WGS sequence"/>
</dbReference>
<sequence length="177" mass="20122">MKTILSIVLTACVLFGCNNPTTSLTPQEKAFAGKYYAIKSDTIGIKQIYGTIESYTDYKIDRSAYSSAMLKLFFSTESIGTIILEYEIMYNSDWKIQNDTLFERLIPDSYKMSLKKINQQGILADKISEQMEPFAEMFSAQLKEELLKQDAVKIVELTPEKIVVELDGVNETIKKVK</sequence>
<evidence type="ECO:0000313" key="1">
    <source>
        <dbReference type="EMBL" id="TFU48646.1"/>
    </source>
</evidence>
<accession>A0A4S2B3L0</accession>
<keyword evidence="4" id="KW-1185">Reference proteome</keyword>
<evidence type="ECO:0000313" key="4">
    <source>
        <dbReference type="Proteomes" id="UP000305751"/>
    </source>
</evidence>
<evidence type="ECO:0000313" key="3">
    <source>
        <dbReference type="Proteomes" id="UP000298073"/>
    </source>
</evidence>
<dbReference type="AlphaFoldDB" id="A0A4S2B3L0"/>
<name>A0A4S2B3L0_9BACE</name>
<reference evidence="1 3" key="1">
    <citation type="submission" date="2019-03" db="EMBL/GenBank/DDBJ databases">
        <title>Diversity of the mouse oral microbiome.</title>
        <authorList>
            <person name="Joseph S."/>
            <person name="Aduse-Opoku J."/>
            <person name="Curtis M."/>
            <person name="Wade W."/>
            <person name="Hashim A."/>
        </authorList>
    </citation>
    <scope>NUCLEOTIDE SEQUENCE [LARGE SCALE GENOMIC DNA]</scope>
    <source>
        <strain evidence="1 3">P2318</strain>
    </source>
</reference>
<evidence type="ECO:0000313" key="2">
    <source>
        <dbReference type="EMBL" id="TGY08669.1"/>
    </source>
</evidence>
<proteinExistence type="predicted"/>
<organism evidence="2 4">
    <name type="scientific">Bacteroides acidifaciens</name>
    <dbReference type="NCBI Taxonomy" id="85831"/>
    <lineage>
        <taxon>Bacteria</taxon>
        <taxon>Pseudomonadati</taxon>
        <taxon>Bacteroidota</taxon>
        <taxon>Bacteroidia</taxon>
        <taxon>Bacteroidales</taxon>
        <taxon>Bacteroidaceae</taxon>
        <taxon>Bacteroides</taxon>
    </lineage>
</organism>
<dbReference type="PROSITE" id="PS51257">
    <property type="entry name" value="PROKAR_LIPOPROTEIN"/>
    <property type="match status" value="1"/>
</dbReference>
<gene>
    <name evidence="1" type="ORF">E4T97_12820</name>
    <name evidence="2" type="ORF">E5356_00085</name>
</gene>
<protein>
    <submittedName>
        <fullName evidence="2">Uncharacterized protein</fullName>
    </submittedName>
</protein>
<dbReference type="Proteomes" id="UP000298073">
    <property type="component" value="Unassembled WGS sequence"/>
</dbReference>